<keyword evidence="4 6" id="KW-1133">Transmembrane helix</keyword>
<evidence type="ECO:0000256" key="6">
    <source>
        <dbReference type="SAM" id="Phobius"/>
    </source>
</evidence>
<dbReference type="PANTHER" id="PTHR32322:SF18">
    <property type="entry name" value="S-ADENOSYLMETHIONINE_S-ADENOSYLHOMOCYSTEINE TRANSPORTER"/>
    <property type="match status" value="1"/>
</dbReference>
<accession>A0A0G1C0N2</accession>
<dbReference type="AlphaFoldDB" id="A0A0G1C0N2"/>
<feature type="transmembrane region" description="Helical" evidence="6">
    <location>
        <begin position="185"/>
        <end position="205"/>
    </location>
</feature>
<keyword evidence="3 6" id="KW-0812">Transmembrane</keyword>
<evidence type="ECO:0000256" key="1">
    <source>
        <dbReference type="ARBA" id="ARBA00004651"/>
    </source>
</evidence>
<evidence type="ECO:0000256" key="5">
    <source>
        <dbReference type="ARBA" id="ARBA00023136"/>
    </source>
</evidence>
<evidence type="ECO:0000313" key="9">
    <source>
        <dbReference type="Proteomes" id="UP000034213"/>
    </source>
</evidence>
<feature type="transmembrane region" description="Helical" evidence="6">
    <location>
        <begin position="70"/>
        <end position="89"/>
    </location>
</feature>
<evidence type="ECO:0000313" key="8">
    <source>
        <dbReference type="EMBL" id="KKS79175.1"/>
    </source>
</evidence>
<sequence>MSSRLKAYLALGTMAVIWGAALPIVKPSLNFISPYQFLYLRYLIATPLLLPVLVYYLLKLRPSLKIIVKIAVLEFFEIVVSLPILYQGLKLTSALEASLIGGAGPVFVVLGGIVFLHEREEKREWQGLALSFLGTVILVVEPFLTGRNNHLGFSFLGNLLILAHNLTYVIYVLTAKVWYRSLPKILISAISYPVAFTGFILILYFSGQSFSPQLLTIPAVALAAGYMAVFGSIVAWTLFLYGQNLIEASEASLFSYLQGIVAVPVAWLFLNETVSPLMILAIIIVALGVYLAERHPKRYNHNS</sequence>
<feature type="transmembrane region" description="Helical" evidence="6">
    <location>
        <begin position="217"/>
        <end position="241"/>
    </location>
</feature>
<organism evidence="8 9">
    <name type="scientific">Candidatus Beckwithbacteria bacterium GW2011_GWA2_43_10</name>
    <dbReference type="NCBI Taxonomy" id="1618369"/>
    <lineage>
        <taxon>Bacteria</taxon>
        <taxon>Candidatus Beckwithiibacteriota</taxon>
    </lineage>
</organism>
<feature type="transmembrane region" description="Helical" evidence="6">
    <location>
        <begin position="253"/>
        <end position="270"/>
    </location>
</feature>
<dbReference type="InterPro" id="IPR000620">
    <property type="entry name" value="EamA_dom"/>
</dbReference>
<dbReference type="GO" id="GO:0005886">
    <property type="term" value="C:plasma membrane"/>
    <property type="evidence" value="ECO:0007669"/>
    <property type="project" value="UniProtKB-SubCell"/>
</dbReference>
<feature type="transmembrane region" description="Helical" evidence="6">
    <location>
        <begin position="128"/>
        <end position="145"/>
    </location>
</feature>
<name>A0A0G1C0N2_9BACT</name>
<dbReference type="SUPFAM" id="SSF103481">
    <property type="entry name" value="Multidrug resistance efflux transporter EmrE"/>
    <property type="match status" value="2"/>
</dbReference>
<gene>
    <name evidence="8" type="ORF">UV54_C0040G0011</name>
</gene>
<evidence type="ECO:0000259" key="7">
    <source>
        <dbReference type="Pfam" id="PF00892"/>
    </source>
</evidence>
<feature type="domain" description="EamA" evidence="7">
    <location>
        <begin position="156"/>
        <end position="291"/>
    </location>
</feature>
<keyword evidence="5 6" id="KW-0472">Membrane</keyword>
<evidence type="ECO:0000256" key="4">
    <source>
        <dbReference type="ARBA" id="ARBA00022989"/>
    </source>
</evidence>
<feature type="transmembrane region" description="Helical" evidence="6">
    <location>
        <begin position="7"/>
        <end position="25"/>
    </location>
</feature>
<reference evidence="8 9" key="1">
    <citation type="journal article" date="2015" name="Nature">
        <title>rRNA introns, odd ribosomes, and small enigmatic genomes across a large radiation of phyla.</title>
        <authorList>
            <person name="Brown C.T."/>
            <person name="Hug L.A."/>
            <person name="Thomas B.C."/>
            <person name="Sharon I."/>
            <person name="Castelle C.J."/>
            <person name="Singh A."/>
            <person name="Wilkins M.J."/>
            <person name="Williams K.H."/>
            <person name="Banfield J.F."/>
        </authorList>
    </citation>
    <scope>NUCLEOTIDE SEQUENCE [LARGE SCALE GENOMIC DNA]</scope>
</reference>
<evidence type="ECO:0000256" key="2">
    <source>
        <dbReference type="ARBA" id="ARBA00022475"/>
    </source>
</evidence>
<protein>
    <recommendedName>
        <fullName evidence="7">EamA domain-containing protein</fullName>
    </recommendedName>
</protein>
<evidence type="ECO:0000256" key="3">
    <source>
        <dbReference type="ARBA" id="ARBA00022692"/>
    </source>
</evidence>
<proteinExistence type="predicted"/>
<dbReference type="Proteomes" id="UP000034213">
    <property type="component" value="Unassembled WGS sequence"/>
</dbReference>
<dbReference type="InterPro" id="IPR050638">
    <property type="entry name" value="AA-Vitamin_Transporters"/>
</dbReference>
<comment type="subcellular location">
    <subcellularLocation>
        <location evidence="1">Cell membrane</location>
        <topology evidence="1">Multi-pass membrane protein</topology>
    </subcellularLocation>
</comment>
<dbReference type="InterPro" id="IPR037185">
    <property type="entry name" value="EmrE-like"/>
</dbReference>
<feature type="transmembrane region" description="Helical" evidence="6">
    <location>
        <begin position="276"/>
        <end position="292"/>
    </location>
</feature>
<dbReference type="PANTHER" id="PTHR32322">
    <property type="entry name" value="INNER MEMBRANE TRANSPORTER"/>
    <property type="match status" value="1"/>
</dbReference>
<comment type="caution">
    <text evidence="8">The sequence shown here is derived from an EMBL/GenBank/DDBJ whole genome shotgun (WGS) entry which is preliminary data.</text>
</comment>
<keyword evidence="2" id="KW-1003">Cell membrane</keyword>
<feature type="transmembrane region" description="Helical" evidence="6">
    <location>
        <begin position="151"/>
        <end position="173"/>
    </location>
</feature>
<dbReference type="EMBL" id="LCEW01000040">
    <property type="protein sequence ID" value="KKS79175.1"/>
    <property type="molecule type" value="Genomic_DNA"/>
</dbReference>
<feature type="transmembrane region" description="Helical" evidence="6">
    <location>
        <begin position="37"/>
        <end position="58"/>
    </location>
</feature>
<feature type="transmembrane region" description="Helical" evidence="6">
    <location>
        <begin position="95"/>
        <end position="116"/>
    </location>
</feature>
<dbReference type="STRING" id="1618369.UV54_C0040G0011"/>
<feature type="domain" description="EamA" evidence="7">
    <location>
        <begin position="6"/>
        <end position="139"/>
    </location>
</feature>
<dbReference type="Pfam" id="PF00892">
    <property type="entry name" value="EamA"/>
    <property type="match status" value="2"/>
</dbReference>